<evidence type="ECO:0000313" key="2">
    <source>
        <dbReference type="EMBL" id="GAG82073.1"/>
    </source>
</evidence>
<sequence>GTKAELGGRGESKEKRHDRYIVSYGLVMNQNNMPLDIRIWKGGTADAKTVLGTFAEWKNSYKARRAIWIGDRSMSGETTLDEIKQLDLNYITGLPGNTQQAMLLLKQEQQPELFDHAGITSFVHEGKRYVLCRHQSKGYRTERQGSQHRRKVYEELKKIRQSPQNKDNKKLYHRAMRVLEKYEQTVFWDIEVEPLSGQEKKKRYVLNFRLNRKAVIARNRICHYYLLQTDLDAGQITDNQVAESYKSLMMVEKSFRDIKSQIKMRPIRHWKKRRIQAHIYLCYLSLWLSKYIENKWKERNITTQVGSTLEEWDLQLLMCEKVDPHGNMVEVSWNRGKNATSAIQQIQSYGEA</sequence>
<dbReference type="InterPro" id="IPR012337">
    <property type="entry name" value="RNaseH-like_sf"/>
</dbReference>
<evidence type="ECO:0000259" key="1">
    <source>
        <dbReference type="Pfam" id="PF01609"/>
    </source>
</evidence>
<accession>X1BD82</accession>
<dbReference type="GO" id="GO:0004803">
    <property type="term" value="F:transposase activity"/>
    <property type="evidence" value="ECO:0007669"/>
    <property type="project" value="InterPro"/>
</dbReference>
<comment type="caution">
    <text evidence="2">The sequence shown here is derived from an EMBL/GenBank/DDBJ whole genome shotgun (WGS) entry which is preliminary data.</text>
</comment>
<dbReference type="PANTHER" id="PTHR34614">
    <property type="match status" value="1"/>
</dbReference>
<organism evidence="2">
    <name type="scientific">marine sediment metagenome</name>
    <dbReference type="NCBI Taxonomy" id="412755"/>
    <lineage>
        <taxon>unclassified sequences</taxon>
        <taxon>metagenomes</taxon>
        <taxon>ecological metagenomes</taxon>
    </lineage>
</organism>
<dbReference type="InterPro" id="IPR047654">
    <property type="entry name" value="IS1634_transpos"/>
</dbReference>
<dbReference type="EMBL" id="BART01009872">
    <property type="protein sequence ID" value="GAG82073.1"/>
    <property type="molecule type" value="Genomic_DNA"/>
</dbReference>
<proteinExistence type="predicted"/>
<feature type="non-terminal residue" evidence="2">
    <location>
        <position position="1"/>
    </location>
</feature>
<name>X1BD82_9ZZZZ</name>
<dbReference type="Pfam" id="PF01609">
    <property type="entry name" value="DDE_Tnp_1"/>
    <property type="match status" value="1"/>
</dbReference>
<dbReference type="NCBIfam" id="NF033559">
    <property type="entry name" value="transpos_IS1634"/>
    <property type="match status" value="1"/>
</dbReference>
<dbReference type="GO" id="GO:0006313">
    <property type="term" value="P:DNA transposition"/>
    <property type="evidence" value="ECO:0007669"/>
    <property type="project" value="InterPro"/>
</dbReference>
<dbReference type="InterPro" id="IPR002559">
    <property type="entry name" value="Transposase_11"/>
</dbReference>
<dbReference type="PANTHER" id="PTHR34614:SF2">
    <property type="entry name" value="TRANSPOSASE IS4-LIKE DOMAIN-CONTAINING PROTEIN"/>
    <property type="match status" value="1"/>
</dbReference>
<feature type="non-terminal residue" evidence="2">
    <location>
        <position position="352"/>
    </location>
</feature>
<reference evidence="2" key="1">
    <citation type="journal article" date="2014" name="Front. Microbiol.">
        <title>High frequency of phylogenetically diverse reductive dehalogenase-homologous genes in deep subseafloor sedimentary metagenomes.</title>
        <authorList>
            <person name="Kawai M."/>
            <person name="Futagami T."/>
            <person name="Toyoda A."/>
            <person name="Takaki Y."/>
            <person name="Nishi S."/>
            <person name="Hori S."/>
            <person name="Arai W."/>
            <person name="Tsubouchi T."/>
            <person name="Morono Y."/>
            <person name="Uchiyama I."/>
            <person name="Ito T."/>
            <person name="Fujiyama A."/>
            <person name="Inagaki F."/>
            <person name="Takami H."/>
        </authorList>
    </citation>
    <scope>NUCLEOTIDE SEQUENCE</scope>
    <source>
        <strain evidence="2">Expedition CK06-06</strain>
    </source>
</reference>
<dbReference type="SUPFAM" id="SSF53098">
    <property type="entry name" value="Ribonuclease H-like"/>
    <property type="match status" value="1"/>
</dbReference>
<gene>
    <name evidence="2" type="ORF">S01H4_21724</name>
</gene>
<feature type="domain" description="Transposase IS4-like" evidence="1">
    <location>
        <begin position="18"/>
        <end position="288"/>
    </location>
</feature>
<dbReference type="GO" id="GO:0003677">
    <property type="term" value="F:DNA binding"/>
    <property type="evidence" value="ECO:0007669"/>
    <property type="project" value="InterPro"/>
</dbReference>
<dbReference type="AlphaFoldDB" id="X1BD82"/>
<protein>
    <recommendedName>
        <fullName evidence="1">Transposase IS4-like domain-containing protein</fullName>
    </recommendedName>
</protein>